<protein>
    <recommendedName>
        <fullName evidence="3">UspA domain-containing protein</fullName>
    </recommendedName>
</protein>
<dbReference type="Proteomes" id="UP000327013">
    <property type="component" value="Chromosome 8"/>
</dbReference>
<dbReference type="PANTHER" id="PTHR47382">
    <property type="entry name" value="U-BOX DOMAIN-CONTAINING PROTEIN 52-LIKE"/>
    <property type="match status" value="1"/>
</dbReference>
<accession>A0A5N6RPK0</accession>
<dbReference type="EMBL" id="CM017328">
    <property type="protein sequence ID" value="KAE8124308.1"/>
    <property type="molecule type" value="Genomic_DNA"/>
</dbReference>
<keyword evidence="2" id="KW-1185">Reference proteome</keyword>
<dbReference type="OrthoDB" id="1898565at2759"/>
<proteinExistence type="predicted"/>
<name>A0A5N6RPK0_9ROSI</name>
<evidence type="ECO:0000313" key="2">
    <source>
        <dbReference type="Proteomes" id="UP000327013"/>
    </source>
</evidence>
<evidence type="ECO:0000313" key="1">
    <source>
        <dbReference type="EMBL" id="KAE8124308.1"/>
    </source>
</evidence>
<reference evidence="1 2" key="1">
    <citation type="submission" date="2019-06" db="EMBL/GenBank/DDBJ databases">
        <title>A chromosomal-level reference genome of Carpinus fangiana (Coryloideae, Betulaceae).</title>
        <authorList>
            <person name="Yang X."/>
            <person name="Wang Z."/>
            <person name="Zhang L."/>
            <person name="Hao G."/>
            <person name="Liu J."/>
            <person name="Yang Y."/>
        </authorList>
    </citation>
    <scope>NUCLEOTIDE SEQUENCE [LARGE SCALE GENOMIC DNA]</scope>
    <source>
        <strain evidence="1">Cfa_2016G</strain>
        <tissue evidence="1">Leaf</tissue>
    </source>
</reference>
<gene>
    <name evidence="1" type="ORF">FH972_019206</name>
</gene>
<dbReference type="InterPro" id="IPR014729">
    <property type="entry name" value="Rossmann-like_a/b/a_fold"/>
</dbReference>
<dbReference type="SUPFAM" id="SSF52402">
    <property type="entry name" value="Adenine nucleotide alpha hydrolases-like"/>
    <property type="match status" value="1"/>
</dbReference>
<dbReference type="AlphaFoldDB" id="A0A5N6RPK0"/>
<dbReference type="CDD" id="cd01989">
    <property type="entry name" value="USP_STK_Ubox_N"/>
    <property type="match status" value="1"/>
</dbReference>
<evidence type="ECO:0008006" key="3">
    <source>
        <dbReference type="Google" id="ProtNLM"/>
    </source>
</evidence>
<sequence>MFFIYVWVSKRKREMEEANCSARMMSAEIVEIVEETSISSRDVSVVKDVYVAVGKEDLDVLKWALDHAVAVSPAARIFLVHVFPPLTYIPTPVGRLSMSQLSKEQVRVYINEEHNRRSNLLQKYIRLCNEAKVTVDTMLLESDVTAKAILDLIPVLNITSLVIGTKRPPCARRLGKKMATGEFVKKNAPDFCEVIVVHDGKKVVVDSPQVKDAVHSSPAASSPARPEINGCHSKKKFFECVCFAGKFNN</sequence>
<dbReference type="Gene3D" id="3.40.50.620">
    <property type="entry name" value="HUPs"/>
    <property type="match status" value="1"/>
</dbReference>
<dbReference type="PANTHER" id="PTHR47382:SF1">
    <property type="entry name" value="USPA DOMAIN-CONTAINING PROTEIN"/>
    <property type="match status" value="1"/>
</dbReference>
<organism evidence="1 2">
    <name type="scientific">Carpinus fangiana</name>
    <dbReference type="NCBI Taxonomy" id="176857"/>
    <lineage>
        <taxon>Eukaryota</taxon>
        <taxon>Viridiplantae</taxon>
        <taxon>Streptophyta</taxon>
        <taxon>Embryophyta</taxon>
        <taxon>Tracheophyta</taxon>
        <taxon>Spermatophyta</taxon>
        <taxon>Magnoliopsida</taxon>
        <taxon>eudicotyledons</taxon>
        <taxon>Gunneridae</taxon>
        <taxon>Pentapetalae</taxon>
        <taxon>rosids</taxon>
        <taxon>fabids</taxon>
        <taxon>Fagales</taxon>
        <taxon>Betulaceae</taxon>
        <taxon>Carpinus</taxon>
    </lineage>
</organism>